<dbReference type="Proteomes" id="UP000464577">
    <property type="component" value="Chromosome"/>
</dbReference>
<name>A0A6P1W5C6_9BACT</name>
<gene>
    <name evidence="2" type="ORF">GJR95_34315</name>
</gene>
<organism evidence="2 3">
    <name type="scientific">Spirosoma endbachense</name>
    <dbReference type="NCBI Taxonomy" id="2666025"/>
    <lineage>
        <taxon>Bacteria</taxon>
        <taxon>Pseudomonadati</taxon>
        <taxon>Bacteroidota</taxon>
        <taxon>Cytophagia</taxon>
        <taxon>Cytophagales</taxon>
        <taxon>Cytophagaceae</taxon>
        <taxon>Spirosoma</taxon>
    </lineage>
</organism>
<accession>A0A6P1W5C6</accession>
<keyword evidence="3" id="KW-1185">Reference proteome</keyword>
<sequence length="77" mass="8665">MIEIFIMLFYGYLFVGAVFGLYFIGWGASRLDEEAKTLSLAVRLLLLPGSFALWPLLLRKLLQHQPPSPTDSKPSLP</sequence>
<evidence type="ECO:0000313" key="2">
    <source>
        <dbReference type="EMBL" id="QHV99778.1"/>
    </source>
</evidence>
<dbReference type="EMBL" id="CP045997">
    <property type="protein sequence ID" value="QHV99778.1"/>
    <property type="molecule type" value="Genomic_DNA"/>
</dbReference>
<protein>
    <submittedName>
        <fullName evidence="2">Uncharacterized protein</fullName>
    </submittedName>
</protein>
<dbReference type="RefSeq" id="WP_162390170.1">
    <property type="nucleotide sequence ID" value="NZ_CP045997.1"/>
</dbReference>
<evidence type="ECO:0000313" key="3">
    <source>
        <dbReference type="Proteomes" id="UP000464577"/>
    </source>
</evidence>
<dbReference type="KEGG" id="senf:GJR95_34315"/>
<feature type="transmembrane region" description="Helical" evidence="1">
    <location>
        <begin position="40"/>
        <end position="58"/>
    </location>
</feature>
<keyword evidence="1" id="KW-0812">Transmembrane</keyword>
<proteinExistence type="predicted"/>
<feature type="transmembrane region" description="Helical" evidence="1">
    <location>
        <begin position="7"/>
        <end position="28"/>
    </location>
</feature>
<dbReference type="AlphaFoldDB" id="A0A6P1W5C6"/>
<evidence type="ECO:0000256" key="1">
    <source>
        <dbReference type="SAM" id="Phobius"/>
    </source>
</evidence>
<reference evidence="2 3" key="1">
    <citation type="submission" date="2019-11" db="EMBL/GenBank/DDBJ databases">
        <title>Spirosoma endbachense sp. nov., isolated from a natural salt meadow.</title>
        <authorList>
            <person name="Rojas J."/>
            <person name="Ambika Manirajan B."/>
            <person name="Ratering S."/>
            <person name="Suarez C."/>
            <person name="Geissler-Plaum R."/>
            <person name="Schnell S."/>
        </authorList>
    </citation>
    <scope>NUCLEOTIDE SEQUENCE [LARGE SCALE GENOMIC DNA]</scope>
    <source>
        <strain evidence="2 3">I-24</strain>
    </source>
</reference>
<keyword evidence="1" id="KW-1133">Transmembrane helix</keyword>
<keyword evidence="1" id="KW-0472">Membrane</keyword>